<evidence type="ECO:0000256" key="4">
    <source>
        <dbReference type="ARBA" id="ARBA00023054"/>
    </source>
</evidence>
<evidence type="ECO:0000256" key="5">
    <source>
        <dbReference type="ARBA" id="ARBA00023136"/>
    </source>
</evidence>
<dbReference type="Proteomes" id="UP000015104">
    <property type="component" value="Unassembled WGS sequence"/>
</dbReference>
<feature type="domain" description="DUF1279" evidence="7">
    <location>
        <begin position="65"/>
        <end position="133"/>
    </location>
</feature>
<keyword evidence="9" id="KW-1185">Reference proteome</keyword>
<evidence type="ECO:0000259" key="7">
    <source>
        <dbReference type="Pfam" id="PF06916"/>
    </source>
</evidence>
<dbReference type="Pfam" id="PF06916">
    <property type="entry name" value="FAM210A-B_dom"/>
    <property type="match status" value="1"/>
</dbReference>
<proteinExistence type="predicted"/>
<keyword evidence="4" id="KW-0175">Coiled coil</keyword>
<reference evidence="9" key="1">
    <citation type="submission" date="2011-08" db="EMBL/GenBank/DDBJ databases">
        <authorList>
            <person name="Rombauts S."/>
        </authorList>
    </citation>
    <scope>NUCLEOTIDE SEQUENCE</scope>
    <source>
        <strain evidence="9">London</strain>
    </source>
</reference>
<evidence type="ECO:0000313" key="8">
    <source>
        <dbReference type="EnsemblMetazoa" id="tetur24g00940.1"/>
    </source>
</evidence>
<evidence type="ECO:0000256" key="6">
    <source>
        <dbReference type="SAM" id="Phobius"/>
    </source>
</evidence>
<keyword evidence="5 6" id="KW-0472">Membrane</keyword>
<keyword evidence="3 6" id="KW-1133">Transmembrane helix</keyword>
<dbReference type="PANTHER" id="PTHR21377:SF1">
    <property type="entry name" value="PROTEIN FAM210A"/>
    <property type="match status" value="1"/>
</dbReference>
<feature type="transmembrane region" description="Helical" evidence="6">
    <location>
        <begin position="38"/>
        <end position="56"/>
    </location>
</feature>
<dbReference type="GO" id="GO:0005739">
    <property type="term" value="C:mitochondrion"/>
    <property type="evidence" value="ECO:0007669"/>
    <property type="project" value="TreeGrafter"/>
</dbReference>
<evidence type="ECO:0000256" key="3">
    <source>
        <dbReference type="ARBA" id="ARBA00022989"/>
    </source>
</evidence>
<dbReference type="HOGENOM" id="CLU_103500_0_0_1"/>
<dbReference type="AlphaFoldDB" id="T1KWA4"/>
<evidence type="ECO:0000313" key="9">
    <source>
        <dbReference type="Proteomes" id="UP000015104"/>
    </source>
</evidence>
<accession>T1KWA4</accession>
<dbReference type="GO" id="GO:0016020">
    <property type="term" value="C:membrane"/>
    <property type="evidence" value="ECO:0007669"/>
    <property type="project" value="UniProtKB-SubCell"/>
</dbReference>
<dbReference type="PANTHER" id="PTHR21377">
    <property type="entry name" value="PROTEIN FAM210B, MITOCHONDRIAL"/>
    <property type="match status" value="1"/>
</dbReference>
<feature type="transmembrane region" description="Helical" evidence="6">
    <location>
        <begin position="62"/>
        <end position="83"/>
    </location>
</feature>
<evidence type="ECO:0000256" key="2">
    <source>
        <dbReference type="ARBA" id="ARBA00022692"/>
    </source>
</evidence>
<evidence type="ECO:0000256" key="1">
    <source>
        <dbReference type="ARBA" id="ARBA00004167"/>
    </source>
</evidence>
<name>T1KWA4_TETUR</name>
<dbReference type="EMBL" id="CAEY01000640">
    <property type="status" value="NOT_ANNOTATED_CDS"/>
    <property type="molecule type" value="Genomic_DNA"/>
</dbReference>
<dbReference type="InterPro" id="IPR009688">
    <property type="entry name" value="FAM210A/B-like_dom"/>
</dbReference>
<organism evidence="8 9">
    <name type="scientific">Tetranychus urticae</name>
    <name type="common">Two-spotted spider mite</name>
    <dbReference type="NCBI Taxonomy" id="32264"/>
    <lineage>
        <taxon>Eukaryota</taxon>
        <taxon>Metazoa</taxon>
        <taxon>Ecdysozoa</taxon>
        <taxon>Arthropoda</taxon>
        <taxon>Chelicerata</taxon>
        <taxon>Arachnida</taxon>
        <taxon>Acari</taxon>
        <taxon>Acariformes</taxon>
        <taxon>Trombidiformes</taxon>
        <taxon>Prostigmata</taxon>
        <taxon>Eleutherengona</taxon>
        <taxon>Raphignathae</taxon>
        <taxon>Tetranychoidea</taxon>
        <taxon>Tetranychidae</taxon>
        <taxon>Tetranychus</taxon>
    </lineage>
</organism>
<dbReference type="EnsemblMetazoa" id="tetur24g00940.1">
    <property type="protein sequence ID" value="tetur24g00940.1"/>
    <property type="gene ID" value="tetur24g00940"/>
</dbReference>
<sequence length="169" mass="18910">MFNGSSYPSVSIDWFPVQKSYPFFKLFTNPDKLTRFTFLYLVLEIVLNWSGIPSFFMSTNPVVGITSALWLGTFYLIAANGYVKPFVSKLSDFGVPETIAKALESDKMGTLAIAIVIYKLATPARYAVSIAGTVKAIKILLRRGMIKPVPPKDKLKEIVLKKVYEKSKQ</sequence>
<comment type="subcellular location">
    <subcellularLocation>
        <location evidence="1">Membrane</location>
        <topology evidence="1">Single-pass membrane protein</topology>
    </subcellularLocation>
</comment>
<protein>
    <recommendedName>
        <fullName evidence="7">DUF1279 domain-containing protein</fullName>
    </recommendedName>
</protein>
<keyword evidence="2 6" id="KW-0812">Transmembrane</keyword>
<reference evidence="8" key="2">
    <citation type="submission" date="2015-06" db="UniProtKB">
        <authorList>
            <consortium name="EnsemblMetazoa"/>
        </authorList>
    </citation>
    <scope>IDENTIFICATION</scope>
</reference>
<dbReference type="InterPro" id="IPR045866">
    <property type="entry name" value="FAM210A/B-like"/>
</dbReference>